<dbReference type="InterPro" id="IPR005754">
    <property type="entry name" value="Sortase"/>
</dbReference>
<name>A0A0K9X869_9ACTN</name>
<dbReference type="PATRIC" id="fig|1678637.3.peg.6293"/>
<dbReference type="InterPro" id="IPR042001">
    <property type="entry name" value="Sortase_F"/>
</dbReference>
<keyword evidence="4" id="KW-1185">Reference proteome</keyword>
<dbReference type="Gene3D" id="2.40.260.10">
    <property type="entry name" value="Sortase"/>
    <property type="match status" value="1"/>
</dbReference>
<dbReference type="Pfam" id="PF04203">
    <property type="entry name" value="Sortase"/>
    <property type="match status" value="1"/>
</dbReference>
<dbReference type="AlphaFoldDB" id="A0A0K9X869"/>
<dbReference type="SUPFAM" id="SSF63817">
    <property type="entry name" value="Sortase"/>
    <property type="match status" value="1"/>
</dbReference>
<dbReference type="Proteomes" id="UP000037288">
    <property type="component" value="Unassembled WGS sequence"/>
</dbReference>
<proteinExistence type="predicted"/>
<dbReference type="RefSeq" id="WP_049719350.1">
    <property type="nucleotide sequence ID" value="NZ_LFXA01000018.1"/>
</dbReference>
<comment type="caution">
    <text evidence="3">The sequence shown here is derived from an EMBL/GenBank/DDBJ whole genome shotgun (WGS) entry which is preliminary data.</text>
</comment>
<gene>
    <name evidence="3" type="ORF">AC230_29530</name>
</gene>
<dbReference type="GO" id="GO:0016787">
    <property type="term" value="F:hydrolase activity"/>
    <property type="evidence" value="ECO:0007669"/>
    <property type="project" value="UniProtKB-KW"/>
</dbReference>
<evidence type="ECO:0000313" key="3">
    <source>
        <dbReference type="EMBL" id="KNB49398.1"/>
    </source>
</evidence>
<sequence>MDEARAGGRGRLLMGAVWAALLCALWLWGRAVTEVPYASWPATGDLTAAGRPPVRELPPPHAPLAPAPPRLLAIRAMGLKAPVEAHGLTREGAAEPPPYDRAGAVAWYRGGPQPGSTGAAVLVGHVDTDRAPAVFYRLGDLRRGETVTVDRADGTTAEFTVDDVTVVGKDHFDPGRVYGPHAPGRAELRLITCGGDYDHARRAYDANVVVSAYLTGTGPA</sequence>
<keyword evidence="2" id="KW-0812">Transmembrane</keyword>
<evidence type="ECO:0000313" key="4">
    <source>
        <dbReference type="Proteomes" id="UP000037288"/>
    </source>
</evidence>
<reference evidence="4" key="1">
    <citation type="submission" date="2015-07" db="EMBL/GenBank/DDBJ databases">
        <title>Draft genome sequence of Streptomyces sp. CMAA 1322, a bacterium isolated from Caatinga biome, from dry forest semiarid of Brazil.</title>
        <authorList>
            <person name="Santos S.N."/>
            <person name="Gacesa R."/>
            <person name="Taketani R.G."/>
            <person name="Long P.F."/>
            <person name="Melo I.S."/>
        </authorList>
    </citation>
    <scope>NUCLEOTIDE SEQUENCE [LARGE SCALE GENOMIC DNA]</scope>
    <source>
        <strain evidence="4">CMAA 1322</strain>
    </source>
</reference>
<keyword evidence="1" id="KW-0378">Hydrolase</keyword>
<dbReference type="EMBL" id="LFXA01000018">
    <property type="protein sequence ID" value="KNB49398.1"/>
    <property type="molecule type" value="Genomic_DNA"/>
</dbReference>
<protein>
    <submittedName>
        <fullName evidence="3">Sortase</fullName>
    </submittedName>
</protein>
<feature type="transmembrane region" description="Helical" evidence="2">
    <location>
        <begin position="12"/>
        <end position="29"/>
    </location>
</feature>
<organism evidence="3 4">
    <name type="scientific">Streptomyces caatingaensis</name>
    <dbReference type="NCBI Taxonomy" id="1678637"/>
    <lineage>
        <taxon>Bacteria</taxon>
        <taxon>Bacillati</taxon>
        <taxon>Actinomycetota</taxon>
        <taxon>Actinomycetes</taxon>
        <taxon>Kitasatosporales</taxon>
        <taxon>Streptomycetaceae</taxon>
        <taxon>Streptomyces</taxon>
    </lineage>
</organism>
<keyword evidence="2" id="KW-0472">Membrane</keyword>
<dbReference type="CDD" id="cd05829">
    <property type="entry name" value="Sortase_F"/>
    <property type="match status" value="1"/>
</dbReference>
<dbReference type="STRING" id="1678637.AC230_29530"/>
<dbReference type="NCBIfam" id="NF033748">
    <property type="entry name" value="class_F_sortase"/>
    <property type="match status" value="1"/>
</dbReference>
<accession>A0A0K9X869</accession>
<evidence type="ECO:0000256" key="1">
    <source>
        <dbReference type="ARBA" id="ARBA00022801"/>
    </source>
</evidence>
<evidence type="ECO:0000256" key="2">
    <source>
        <dbReference type="SAM" id="Phobius"/>
    </source>
</evidence>
<keyword evidence="2" id="KW-1133">Transmembrane helix</keyword>
<dbReference type="InterPro" id="IPR023365">
    <property type="entry name" value="Sortase_dom-sf"/>
</dbReference>